<dbReference type="SMART" id="SM00228">
    <property type="entry name" value="PDZ"/>
    <property type="match status" value="1"/>
</dbReference>
<dbReference type="GO" id="GO:0051371">
    <property type="term" value="F:muscle alpha-actinin binding"/>
    <property type="evidence" value="ECO:0007669"/>
    <property type="project" value="TreeGrafter"/>
</dbReference>
<dbReference type="Gene3D" id="2.30.42.10">
    <property type="match status" value="1"/>
</dbReference>
<keyword evidence="3" id="KW-0862">Zinc</keyword>
<keyword evidence="2" id="KW-0963">Cytoplasm</keyword>
<dbReference type="InterPro" id="IPR050604">
    <property type="entry name" value="PDZ-LIM_domain"/>
</dbReference>
<evidence type="ECO:0000313" key="5">
    <source>
        <dbReference type="Ensembl" id="ENSPSTP00000025925.1"/>
    </source>
</evidence>
<dbReference type="PANTHER" id="PTHR24214:SF7">
    <property type="entry name" value="PDZ AND LIM DOMAIN PROTEIN 3"/>
    <property type="match status" value="1"/>
</dbReference>
<dbReference type="SUPFAM" id="SSF50156">
    <property type="entry name" value="PDZ domain-like"/>
    <property type="match status" value="1"/>
</dbReference>
<dbReference type="FunFam" id="2.30.42.10:FF:000055">
    <property type="entry name" value="PDZ and LIM domain protein 3"/>
    <property type="match status" value="1"/>
</dbReference>
<comment type="subcellular location">
    <subcellularLocation>
        <location evidence="1">Cytoplasm</location>
    </subcellularLocation>
</comment>
<dbReference type="InterPro" id="IPR036034">
    <property type="entry name" value="PDZ_sf"/>
</dbReference>
<organism evidence="5 6">
    <name type="scientific">Pavo cristatus</name>
    <name type="common">Indian peafowl</name>
    <name type="synonym">Blue peafowl</name>
    <dbReference type="NCBI Taxonomy" id="9049"/>
    <lineage>
        <taxon>Eukaryota</taxon>
        <taxon>Metazoa</taxon>
        <taxon>Chordata</taxon>
        <taxon>Craniata</taxon>
        <taxon>Vertebrata</taxon>
        <taxon>Euteleostomi</taxon>
        <taxon>Archelosauria</taxon>
        <taxon>Archosauria</taxon>
        <taxon>Dinosauria</taxon>
        <taxon>Saurischia</taxon>
        <taxon>Theropoda</taxon>
        <taxon>Coelurosauria</taxon>
        <taxon>Aves</taxon>
        <taxon>Neognathae</taxon>
        <taxon>Galloanserae</taxon>
        <taxon>Galliformes</taxon>
        <taxon>Phasianidae</taxon>
        <taxon>Phasianinae</taxon>
        <taxon>Pavo</taxon>
    </lineage>
</organism>
<dbReference type="GO" id="GO:0061061">
    <property type="term" value="P:muscle structure development"/>
    <property type="evidence" value="ECO:0007669"/>
    <property type="project" value="TreeGrafter"/>
</dbReference>
<keyword evidence="3" id="KW-0479">Metal-binding</keyword>
<evidence type="ECO:0000256" key="2">
    <source>
        <dbReference type="ARBA" id="ARBA00022490"/>
    </source>
</evidence>
<dbReference type="GO" id="GO:0030036">
    <property type="term" value="P:actin cytoskeleton organization"/>
    <property type="evidence" value="ECO:0007669"/>
    <property type="project" value="TreeGrafter"/>
</dbReference>
<dbReference type="GO" id="GO:0001725">
    <property type="term" value="C:stress fiber"/>
    <property type="evidence" value="ECO:0007669"/>
    <property type="project" value="TreeGrafter"/>
</dbReference>
<reference evidence="5" key="1">
    <citation type="submission" date="2025-08" db="UniProtKB">
        <authorList>
            <consortium name="Ensembl"/>
        </authorList>
    </citation>
    <scope>IDENTIFICATION</scope>
</reference>
<keyword evidence="3" id="KW-0440">LIM domain</keyword>
<evidence type="ECO:0000259" key="4">
    <source>
        <dbReference type="PROSITE" id="PS50106"/>
    </source>
</evidence>
<dbReference type="GO" id="GO:0003779">
    <property type="term" value="F:actin binding"/>
    <property type="evidence" value="ECO:0007669"/>
    <property type="project" value="TreeGrafter"/>
</dbReference>
<dbReference type="AlphaFoldDB" id="A0A8C9G7X1"/>
<dbReference type="GO" id="GO:0031941">
    <property type="term" value="C:filamentous actin"/>
    <property type="evidence" value="ECO:0007669"/>
    <property type="project" value="TreeGrafter"/>
</dbReference>
<dbReference type="CDD" id="cd06753">
    <property type="entry name" value="PDZ_PDLIM-like"/>
    <property type="match status" value="1"/>
</dbReference>
<name>A0A8C9G7X1_PAVCR</name>
<evidence type="ECO:0000313" key="6">
    <source>
        <dbReference type="Proteomes" id="UP000694428"/>
    </source>
</evidence>
<dbReference type="Ensembl" id="ENSPSTT00000027275.1">
    <property type="protein sequence ID" value="ENSPSTP00000025925.1"/>
    <property type="gene ID" value="ENSPSTG00000019063.1"/>
</dbReference>
<sequence length="112" mass="12081">MPQNVILPGPAPWGFRLSGGIDFNQPLIITRITPGSKASTANLCPGDVIVAINGLSTENMTHNDAQERIKAAAHQLSLRIERYVNISLHTCKPTSPTPHQAIVPGTHPQEQD</sequence>
<dbReference type="Pfam" id="PF00595">
    <property type="entry name" value="PDZ"/>
    <property type="match status" value="1"/>
</dbReference>
<reference evidence="5" key="2">
    <citation type="submission" date="2025-09" db="UniProtKB">
        <authorList>
            <consortium name="Ensembl"/>
        </authorList>
    </citation>
    <scope>IDENTIFICATION</scope>
</reference>
<keyword evidence="6" id="KW-1185">Reference proteome</keyword>
<dbReference type="GO" id="GO:0005912">
    <property type="term" value="C:adherens junction"/>
    <property type="evidence" value="ECO:0007669"/>
    <property type="project" value="TreeGrafter"/>
</dbReference>
<accession>A0A8C9G7X1</accession>
<dbReference type="Proteomes" id="UP000694428">
    <property type="component" value="Unplaced"/>
</dbReference>
<dbReference type="PANTHER" id="PTHR24214">
    <property type="entry name" value="PDZ AND LIM DOMAIN PROTEIN ZASP"/>
    <property type="match status" value="1"/>
</dbReference>
<dbReference type="GO" id="GO:0030018">
    <property type="term" value="C:Z disc"/>
    <property type="evidence" value="ECO:0007669"/>
    <property type="project" value="TreeGrafter"/>
</dbReference>
<dbReference type="PROSITE" id="PS50106">
    <property type="entry name" value="PDZ"/>
    <property type="match status" value="1"/>
</dbReference>
<proteinExistence type="predicted"/>
<evidence type="ECO:0000256" key="3">
    <source>
        <dbReference type="ARBA" id="ARBA00023038"/>
    </source>
</evidence>
<dbReference type="GO" id="GO:0007507">
    <property type="term" value="P:heart development"/>
    <property type="evidence" value="ECO:0007669"/>
    <property type="project" value="TreeGrafter"/>
</dbReference>
<evidence type="ECO:0000256" key="1">
    <source>
        <dbReference type="ARBA" id="ARBA00004496"/>
    </source>
</evidence>
<protein>
    <recommendedName>
        <fullName evidence="4">PDZ domain-containing protein</fullName>
    </recommendedName>
</protein>
<dbReference type="InterPro" id="IPR001478">
    <property type="entry name" value="PDZ"/>
</dbReference>
<feature type="domain" description="PDZ" evidence="4">
    <location>
        <begin position="9"/>
        <end position="84"/>
    </location>
</feature>